<evidence type="ECO:0000256" key="8">
    <source>
        <dbReference type="ARBA" id="ARBA00023136"/>
    </source>
</evidence>
<accession>A0A330LJT4</accession>
<dbReference type="CDD" id="cd06261">
    <property type="entry name" value="TM_PBP2"/>
    <property type="match status" value="1"/>
</dbReference>
<dbReference type="NCBIfam" id="NF008210">
    <property type="entry name" value="PRK10973.1"/>
    <property type="match status" value="1"/>
</dbReference>
<evidence type="ECO:0000313" key="13">
    <source>
        <dbReference type="Proteomes" id="UP000250163"/>
    </source>
</evidence>
<comment type="function">
    <text evidence="10">Part of the ABC transporter complex UgpBAEC involved in sn-glycerol-3-phosphate (G3P) import. Probably responsible for the translocation of the substrate across the membrane.</text>
</comment>
<dbReference type="PANTHER" id="PTHR43744">
    <property type="entry name" value="ABC TRANSPORTER PERMEASE PROTEIN MG189-RELATED-RELATED"/>
    <property type="match status" value="1"/>
</dbReference>
<dbReference type="PROSITE" id="PS50928">
    <property type="entry name" value="ABC_TM1"/>
    <property type="match status" value="1"/>
</dbReference>
<feature type="transmembrane region" description="Helical" evidence="9">
    <location>
        <begin position="143"/>
        <end position="164"/>
    </location>
</feature>
<keyword evidence="6 9" id="KW-0812">Transmembrane</keyword>
<evidence type="ECO:0000256" key="3">
    <source>
        <dbReference type="ARBA" id="ARBA00020515"/>
    </source>
</evidence>
<dbReference type="InterPro" id="IPR035906">
    <property type="entry name" value="MetI-like_sf"/>
</dbReference>
<evidence type="ECO:0000256" key="7">
    <source>
        <dbReference type="ARBA" id="ARBA00022989"/>
    </source>
</evidence>
<feature type="transmembrane region" description="Helical" evidence="9">
    <location>
        <begin position="110"/>
        <end position="131"/>
    </location>
</feature>
<comment type="subcellular location">
    <subcellularLocation>
        <location evidence="10">Cell inner membrane</location>
        <topology evidence="10">Multi-pass membrane protein</topology>
    </subcellularLocation>
    <subcellularLocation>
        <location evidence="1 9">Cell membrane</location>
        <topology evidence="1 9">Multi-pass membrane protein</topology>
    </subcellularLocation>
</comment>
<keyword evidence="5 10" id="KW-1003">Cell membrane</keyword>
<dbReference type="KEGG" id="mya:MORIYA_0485"/>
<dbReference type="Pfam" id="PF00528">
    <property type="entry name" value="BPD_transp_1"/>
    <property type="match status" value="1"/>
</dbReference>
<comment type="subunit">
    <text evidence="2 10">The complex is composed of two ATP-binding proteins (UgpC), two transmembrane proteins (UgpA and UgpE) and a solute-binding protein (UgpB).</text>
</comment>
<feature type="transmembrane region" description="Helical" evidence="9">
    <location>
        <begin position="250"/>
        <end position="273"/>
    </location>
</feature>
<keyword evidence="7 9" id="KW-1133">Transmembrane helix</keyword>
<dbReference type="GO" id="GO:0055085">
    <property type="term" value="P:transmembrane transport"/>
    <property type="evidence" value="ECO:0007669"/>
    <property type="project" value="InterPro"/>
</dbReference>
<protein>
    <recommendedName>
        <fullName evidence="3 10">sn-glycerol-3-phosphate transport system permease protein UgpE</fullName>
    </recommendedName>
</protein>
<dbReference type="Proteomes" id="UP000250163">
    <property type="component" value="Chromosome MORIYA"/>
</dbReference>
<evidence type="ECO:0000313" key="12">
    <source>
        <dbReference type="EMBL" id="SQD76963.1"/>
    </source>
</evidence>
<sequence length="281" mass="31913">MMKKNQWLDHAVLIIGALFMIIPIWLIFASSTHNPNTIISDGLQWLPGGNFTTVYSEVWNKSLGFSSDVNAKSMIINSMIMGLGFAIGKIIISMMAAYALVYFRMPFASFWFWLIFVTLLLPLEVRIIPSYEVVAKLGMLNSFSGLILPLIASATATFFFRQFFRTIPNELLEAAQLDNAGPVRFFIDILLPLSKTMIAAIFIIMFVVGWNQYLWPMMMTTDESYNTIVMGIKQLLSDISQSSQPRYDQAFALVIFAMLPPILVIIIFQRWFVQGLVETEK</sequence>
<comment type="similarity">
    <text evidence="9">Belongs to the binding-protein-dependent transport system permease family.</text>
</comment>
<evidence type="ECO:0000256" key="4">
    <source>
        <dbReference type="ARBA" id="ARBA00022448"/>
    </source>
</evidence>
<reference evidence="13" key="1">
    <citation type="submission" date="2018-05" db="EMBL/GenBank/DDBJ databases">
        <authorList>
            <person name="Cea G.-C."/>
            <person name="William W."/>
        </authorList>
    </citation>
    <scope>NUCLEOTIDE SEQUENCE [LARGE SCALE GENOMIC DNA]</scope>
    <source>
        <strain evidence="13">DB21MT 5</strain>
    </source>
</reference>
<evidence type="ECO:0000256" key="10">
    <source>
        <dbReference type="RuleBase" id="RU363056"/>
    </source>
</evidence>
<keyword evidence="8 9" id="KW-0472">Membrane</keyword>
<keyword evidence="13" id="KW-1185">Reference proteome</keyword>
<gene>
    <name evidence="10 12" type="primary">ugpE</name>
    <name evidence="12" type="ORF">MORIYA_0485</name>
</gene>
<evidence type="ECO:0000259" key="11">
    <source>
        <dbReference type="PROSITE" id="PS50928"/>
    </source>
</evidence>
<dbReference type="GO" id="GO:0005886">
    <property type="term" value="C:plasma membrane"/>
    <property type="evidence" value="ECO:0007669"/>
    <property type="project" value="UniProtKB-SubCell"/>
</dbReference>
<dbReference type="RefSeq" id="WP_197713342.1">
    <property type="nucleotide sequence ID" value="NZ_LS483250.1"/>
</dbReference>
<proteinExistence type="inferred from homology"/>
<evidence type="ECO:0000256" key="2">
    <source>
        <dbReference type="ARBA" id="ARBA00011557"/>
    </source>
</evidence>
<feature type="transmembrane region" description="Helical" evidence="9">
    <location>
        <begin position="7"/>
        <end position="28"/>
    </location>
</feature>
<keyword evidence="10" id="KW-0997">Cell inner membrane</keyword>
<evidence type="ECO:0000256" key="5">
    <source>
        <dbReference type="ARBA" id="ARBA00022475"/>
    </source>
</evidence>
<organism evidence="12 13">
    <name type="scientific">Moritella yayanosii</name>
    <dbReference type="NCBI Taxonomy" id="69539"/>
    <lineage>
        <taxon>Bacteria</taxon>
        <taxon>Pseudomonadati</taxon>
        <taxon>Pseudomonadota</taxon>
        <taxon>Gammaproteobacteria</taxon>
        <taxon>Alteromonadales</taxon>
        <taxon>Moritellaceae</taxon>
        <taxon>Moritella</taxon>
    </lineage>
</organism>
<keyword evidence="4 9" id="KW-0813">Transport</keyword>
<dbReference type="AlphaFoldDB" id="A0A330LJT4"/>
<feature type="transmembrane region" description="Helical" evidence="9">
    <location>
        <begin position="185"/>
        <end position="210"/>
    </location>
</feature>
<name>A0A330LJT4_9GAMM</name>
<dbReference type="SUPFAM" id="SSF161098">
    <property type="entry name" value="MetI-like"/>
    <property type="match status" value="1"/>
</dbReference>
<evidence type="ECO:0000256" key="6">
    <source>
        <dbReference type="ARBA" id="ARBA00022692"/>
    </source>
</evidence>
<feature type="domain" description="ABC transmembrane type-1" evidence="11">
    <location>
        <begin position="75"/>
        <end position="268"/>
    </location>
</feature>
<dbReference type="EMBL" id="LS483250">
    <property type="protein sequence ID" value="SQD76963.1"/>
    <property type="molecule type" value="Genomic_DNA"/>
</dbReference>
<evidence type="ECO:0000256" key="9">
    <source>
        <dbReference type="RuleBase" id="RU363032"/>
    </source>
</evidence>
<dbReference type="InterPro" id="IPR000515">
    <property type="entry name" value="MetI-like"/>
</dbReference>
<dbReference type="Gene3D" id="1.10.3720.10">
    <property type="entry name" value="MetI-like"/>
    <property type="match status" value="1"/>
</dbReference>
<dbReference type="PANTHER" id="PTHR43744:SF8">
    <property type="entry name" value="SN-GLYCEROL-3-PHOSPHATE TRANSPORT SYSTEM PERMEASE PROTEIN UGPE"/>
    <property type="match status" value="1"/>
</dbReference>
<feature type="transmembrane region" description="Helical" evidence="9">
    <location>
        <begin position="75"/>
        <end position="103"/>
    </location>
</feature>
<evidence type="ECO:0000256" key="1">
    <source>
        <dbReference type="ARBA" id="ARBA00004651"/>
    </source>
</evidence>